<evidence type="ECO:0000256" key="1">
    <source>
        <dbReference type="ARBA" id="ARBA00021292"/>
    </source>
</evidence>
<evidence type="ECO:0000259" key="3">
    <source>
        <dbReference type="Pfam" id="PF00534"/>
    </source>
</evidence>
<name>A0A505D1M0_9ACTN</name>
<dbReference type="PANTHER" id="PTHR12526">
    <property type="entry name" value="GLYCOSYLTRANSFERASE"/>
    <property type="match status" value="1"/>
</dbReference>
<protein>
    <recommendedName>
        <fullName evidence="1">D-inositol 3-phosphate glycosyltransferase</fullName>
    </recommendedName>
</protein>
<dbReference type="InterPro" id="IPR001296">
    <property type="entry name" value="Glyco_trans_1"/>
</dbReference>
<evidence type="ECO:0000256" key="2">
    <source>
        <dbReference type="ARBA" id="ARBA00022679"/>
    </source>
</evidence>
<dbReference type="SUPFAM" id="SSF53756">
    <property type="entry name" value="UDP-Glycosyltransferase/glycogen phosphorylase"/>
    <property type="match status" value="1"/>
</dbReference>
<dbReference type="EMBL" id="VCHX02000178">
    <property type="protein sequence ID" value="TPQ18293.1"/>
    <property type="molecule type" value="Genomic_DNA"/>
</dbReference>
<sequence length="386" mass="42268">MVEATAPGCDRVSVYHCDGWGWGNPDQGRHSEITRAHQRLLPLAARPRPTVGGAQVTYVPAVYRHRRGPRHWGEQAMAHRDCLRAALGGRPIDAPVIHAHVGLRGGWVALENARADARVFVTEHATFVEKVLEDPQGRELYGEVLERCAGFFVVGEKVRQPIAQAFPQHADRIGIIPNAIAFGTPRTDPVTRLHRWLYVGLLIERKGVALLLDAFARCRAEEPELTLTVVGDGVLRDALQKQAAELGVSDAVTFTGAVTPAETQRLMREHDLLVHPSRLETFGMTVVEAIAAGLPVLVTRSGGPQEVLAGIEDVAGQLIDVNDDPETIAEGYRLLSARFPHSLDLPHARRHLKERCGHDAVARIHHALWFPDRPSAVPSHATLPGT</sequence>
<dbReference type="OrthoDB" id="9765330at2"/>
<dbReference type="Pfam" id="PF00534">
    <property type="entry name" value="Glycos_transf_1"/>
    <property type="match status" value="1"/>
</dbReference>
<evidence type="ECO:0000313" key="4">
    <source>
        <dbReference type="EMBL" id="TPQ18293.1"/>
    </source>
</evidence>
<keyword evidence="2 4" id="KW-0808">Transferase</keyword>
<keyword evidence="5" id="KW-1185">Reference proteome</keyword>
<feature type="domain" description="Glycosyl transferase family 1" evidence="3">
    <location>
        <begin position="197"/>
        <end position="334"/>
    </location>
</feature>
<gene>
    <name evidence="4" type="ORF">FGD71_032060</name>
</gene>
<dbReference type="PANTHER" id="PTHR12526:SF637">
    <property type="entry name" value="GLYCOSYLTRANSFERASE EPSF-RELATED"/>
    <property type="match status" value="1"/>
</dbReference>
<dbReference type="GO" id="GO:0016757">
    <property type="term" value="F:glycosyltransferase activity"/>
    <property type="evidence" value="ECO:0007669"/>
    <property type="project" value="UniProtKB-KW"/>
</dbReference>
<proteinExistence type="predicted"/>
<dbReference type="Gene3D" id="3.40.50.2000">
    <property type="entry name" value="Glycogen Phosphorylase B"/>
    <property type="match status" value="2"/>
</dbReference>
<dbReference type="Proteomes" id="UP000317378">
    <property type="component" value="Unassembled WGS sequence"/>
</dbReference>
<reference evidence="4 5" key="1">
    <citation type="submission" date="2019-06" db="EMBL/GenBank/DDBJ databases">
        <title>Streptomyces sporangiiformans sp. nov., a novel actinomycete isolated from soil in Mount Song.</title>
        <authorList>
            <person name="Han L."/>
        </authorList>
    </citation>
    <scope>NUCLEOTIDE SEQUENCE [LARGE SCALE GENOMIC DNA]</scope>
    <source>
        <strain evidence="4 5">NEAU-SSA 1</strain>
    </source>
</reference>
<comment type="caution">
    <text evidence="4">The sequence shown here is derived from an EMBL/GenBank/DDBJ whole genome shotgun (WGS) entry which is preliminary data.</text>
</comment>
<dbReference type="AlphaFoldDB" id="A0A505D1M0"/>
<accession>A0A505D1M0</accession>
<organism evidence="4 5">
    <name type="scientific">Streptomyces sporangiiformans</name>
    <dbReference type="NCBI Taxonomy" id="2315329"/>
    <lineage>
        <taxon>Bacteria</taxon>
        <taxon>Bacillati</taxon>
        <taxon>Actinomycetota</taxon>
        <taxon>Actinomycetes</taxon>
        <taxon>Kitasatosporales</taxon>
        <taxon>Streptomycetaceae</taxon>
        <taxon>Streptomyces</taxon>
    </lineage>
</organism>
<evidence type="ECO:0000313" key="5">
    <source>
        <dbReference type="Proteomes" id="UP000317378"/>
    </source>
</evidence>